<feature type="region of interest" description="Disordered" evidence="2">
    <location>
        <begin position="276"/>
        <end position="325"/>
    </location>
</feature>
<protein>
    <recommendedName>
        <fullName evidence="3">DNA-repair protein Xrcc1 N-terminal domain-containing protein</fullName>
    </recommendedName>
</protein>
<evidence type="ECO:0000256" key="1">
    <source>
        <dbReference type="SAM" id="Coils"/>
    </source>
</evidence>
<dbReference type="PANTHER" id="PTHR11370:SF4">
    <property type="entry name" value="DNA-REPAIR PROTEIN XRCC1 N-TERMINAL DOMAIN-CONTAINING PROTEIN"/>
    <property type="match status" value="1"/>
</dbReference>
<evidence type="ECO:0000313" key="4">
    <source>
        <dbReference type="EMBL" id="CAL1290202.1"/>
    </source>
</evidence>
<comment type="caution">
    <text evidence="4">The sequence shown here is derived from an EMBL/GenBank/DDBJ whole genome shotgun (WGS) entry which is preliminary data.</text>
</comment>
<dbReference type="SUPFAM" id="SSF49785">
    <property type="entry name" value="Galactose-binding domain-like"/>
    <property type="match status" value="1"/>
</dbReference>
<dbReference type="GO" id="GO:0003684">
    <property type="term" value="F:damaged DNA binding"/>
    <property type="evidence" value="ECO:0007669"/>
    <property type="project" value="InterPro"/>
</dbReference>
<keyword evidence="1" id="KW-0175">Coiled coil</keyword>
<dbReference type="EMBL" id="CAXIEN010000260">
    <property type="protein sequence ID" value="CAL1290202.1"/>
    <property type="molecule type" value="Genomic_DNA"/>
</dbReference>
<feature type="coiled-coil region" evidence="1">
    <location>
        <begin position="225"/>
        <end position="255"/>
    </location>
</feature>
<name>A0AAV2B2A5_9ARAC</name>
<dbReference type="Gene3D" id="2.60.120.260">
    <property type="entry name" value="Galactose-binding domain-like"/>
    <property type="match status" value="1"/>
</dbReference>
<organism evidence="4 5">
    <name type="scientific">Larinioides sclopetarius</name>
    <dbReference type="NCBI Taxonomy" id="280406"/>
    <lineage>
        <taxon>Eukaryota</taxon>
        <taxon>Metazoa</taxon>
        <taxon>Ecdysozoa</taxon>
        <taxon>Arthropoda</taxon>
        <taxon>Chelicerata</taxon>
        <taxon>Arachnida</taxon>
        <taxon>Araneae</taxon>
        <taxon>Araneomorphae</taxon>
        <taxon>Entelegynae</taxon>
        <taxon>Araneoidea</taxon>
        <taxon>Araneidae</taxon>
        <taxon>Larinioides</taxon>
    </lineage>
</organism>
<dbReference type="GO" id="GO:0000012">
    <property type="term" value="P:single strand break repair"/>
    <property type="evidence" value="ECO:0007669"/>
    <property type="project" value="InterPro"/>
</dbReference>
<feature type="compositionally biased region" description="Polar residues" evidence="2">
    <location>
        <begin position="287"/>
        <end position="297"/>
    </location>
</feature>
<feature type="domain" description="DNA-repair protein Xrcc1 N-terminal" evidence="3">
    <location>
        <begin position="1"/>
        <end position="149"/>
    </location>
</feature>
<dbReference type="GO" id="GO:0006284">
    <property type="term" value="P:base-excision repair"/>
    <property type="evidence" value="ECO:0007669"/>
    <property type="project" value="TreeGrafter"/>
</dbReference>
<sequence>MGVISLDYVISYSSQDKTYKAENLLQNPGSGKSWLCAPDDRTGRLVAEFQLSKASRIDFIDIGNHGSSTVEIQVGRSSFQSKTDYVSFLPAVTLLSLADLKESVDRNAVYMFNKSNLSEAAVGEKWDRIKVICCQPYWKKTQFGLSFLSLRTNEPTTEFSINDQSSLSDKSDRSPFKRSKEHRPDITFTRGKQLLNASRSKITQGEEKPHSLTFEEDVNVFLIACLGEENENKTLEDYMKEFEEQSQQNMNTAEKVIFRNNYMKIRGNAFISEYNPEDSFSRKQGSRTEPSLFNTKSNSDESEVPSFDLHLSTSKRRKLSDSDEADKMKRALKRLKTHAKPLKVAEILNVSPEDFIQSDGVQPSTSSGVTYVDCPICRESYPSQEIERHASTCGDLTGDVEYLYSSKPNALHSAEREETFVTCLFCEELYPEGFVYSHMDRCVSK</sequence>
<keyword evidence="5" id="KW-1185">Reference proteome</keyword>
<evidence type="ECO:0000259" key="3">
    <source>
        <dbReference type="Pfam" id="PF01834"/>
    </source>
</evidence>
<evidence type="ECO:0000313" key="5">
    <source>
        <dbReference type="Proteomes" id="UP001497382"/>
    </source>
</evidence>
<dbReference type="FunFam" id="2.60.120.260:FF:000025">
    <property type="entry name" value="DNA repair protein XRCC1 isoform X1"/>
    <property type="match status" value="1"/>
</dbReference>
<feature type="compositionally biased region" description="Polar residues" evidence="2">
    <location>
        <begin position="159"/>
        <end position="168"/>
    </location>
</feature>
<dbReference type="Proteomes" id="UP001497382">
    <property type="component" value="Unassembled WGS sequence"/>
</dbReference>
<feature type="region of interest" description="Disordered" evidence="2">
    <location>
        <begin position="159"/>
        <end position="183"/>
    </location>
</feature>
<dbReference type="PANTHER" id="PTHR11370">
    <property type="entry name" value="DNA-REPAIR PROTEIN XRCC1"/>
    <property type="match status" value="1"/>
</dbReference>
<dbReference type="InterPro" id="IPR008979">
    <property type="entry name" value="Galactose-bd-like_sf"/>
</dbReference>
<evidence type="ECO:0000256" key="2">
    <source>
        <dbReference type="SAM" id="MobiDB-lite"/>
    </source>
</evidence>
<dbReference type="AlphaFoldDB" id="A0AAV2B2A5"/>
<reference evidence="4 5" key="1">
    <citation type="submission" date="2024-04" db="EMBL/GenBank/DDBJ databases">
        <authorList>
            <person name="Rising A."/>
            <person name="Reimegard J."/>
            <person name="Sonavane S."/>
            <person name="Akerstrom W."/>
            <person name="Nylinder S."/>
            <person name="Hedman E."/>
            <person name="Kallberg Y."/>
        </authorList>
    </citation>
    <scope>NUCLEOTIDE SEQUENCE [LARGE SCALE GENOMIC DNA]</scope>
</reference>
<gene>
    <name evidence="4" type="ORF">LARSCL_LOCUS16336</name>
</gene>
<proteinExistence type="predicted"/>
<dbReference type="Pfam" id="PF01834">
    <property type="entry name" value="XRCC1_N"/>
    <property type="match status" value="1"/>
</dbReference>
<dbReference type="InterPro" id="IPR002706">
    <property type="entry name" value="Xrcc1_N"/>
</dbReference>
<accession>A0AAV2B2A5</accession>
<dbReference type="GO" id="GO:0005634">
    <property type="term" value="C:nucleus"/>
    <property type="evidence" value="ECO:0007669"/>
    <property type="project" value="InterPro"/>
</dbReference>